<dbReference type="GO" id="GO:0005886">
    <property type="term" value="C:plasma membrane"/>
    <property type="evidence" value="ECO:0007669"/>
    <property type="project" value="InterPro"/>
</dbReference>
<dbReference type="PROSITE" id="PS50835">
    <property type="entry name" value="IG_LIKE"/>
    <property type="match status" value="1"/>
</dbReference>
<dbReference type="GO" id="GO:0002768">
    <property type="term" value="P:immune response-regulating cell surface receptor signaling pathway"/>
    <property type="evidence" value="ECO:0007669"/>
    <property type="project" value="InterPro"/>
</dbReference>
<dbReference type="GO" id="GO:0038023">
    <property type="term" value="F:signaling receptor activity"/>
    <property type="evidence" value="ECO:0007669"/>
    <property type="project" value="InterPro"/>
</dbReference>
<feature type="transmembrane region" description="Helical" evidence="1">
    <location>
        <begin position="124"/>
        <end position="143"/>
    </location>
</feature>
<dbReference type="InterPro" id="IPR007110">
    <property type="entry name" value="Ig-like_dom"/>
</dbReference>
<name>A0A8J4TNH7_CLAMG</name>
<dbReference type="Proteomes" id="UP000727407">
    <property type="component" value="Unassembled WGS sequence"/>
</dbReference>
<reference evidence="3" key="1">
    <citation type="submission" date="2020-07" db="EMBL/GenBank/DDBJ databases">
        <title>Clarias magur genome sequencing, assembly and annotation.</title>
        <authorList>
            <person name="Kushwaha B."/>
            <person name="Kumar R."/>
            <person name="Das P."/>
            <person name="Joshi C.G."/>
            <person name="Kumar D."/>
            <person name="Nagpure N.S."/>
            <person name="Pandey M."/>
            <person name="Agarwal S."/>
            <person name="Srivastava S."/>
            <person name="Singh M."/>
            <person name="Sahoo L."/>
            <person name="Jayasankar P."/>
            <person name="Meher P.K."/>
            <person name="Koringa P.G."/>
            <person name="Iquebal M.A."/>
            <person name="Das S.P."/>
            <person name="Bit A."/>
            <person name="Patnaik S."/>
            <person name="Patel N."/>
            <person name="Shah T.M."/>
            <person name="Hinsu A."/>
            <person name="Jena J.K."/>
        </authorList>
    </citation>
    <scope>NUCLEOTIDE SEQUENCE</scope>
    <source>
        <strain evidence="3">CIFAMagur01</strain>
        <tissue evidence="3">Testis</tissue>
    </source>
</reference>
<feature type="domain" description="Ig-like" evidence="2">
    <location>
        <begin position="12"/>
        <end position="110"/>
    </location>
</feature>
<gene>
    <name evidence="3" type="ORF">DAT39_021966</name>
</gene>
<dbReference type="PANTHER" id="PTHR37996">
    <property type="entry name" value="B- AND T-LYMPHOCYTE ATTENUATOR"/>
    <property type="match status" value="1"/>
</dbReference>
<keyword evidence="1" id="KW-0812">Transmembrane</keyword>
<dbReference type="Gene3D" id="2.60.40.10">
    <property type="entry name" value="Immunoglobulins"/>
    <property type="match status" value="1"/>
</dbReference>
<organism evidence="3 4">
    <name type="scientific">Clarias magur</name>
    <name type="common">Asian catfish</name>
    <name type="synonym">Macropteronotus magur</name>
    <dbReference type="NCBI Taxonomy" id="1594786"/>
    <lineage>
        <taxon>Eukaryota</taxon>
        <taxon>Metazoa</taxon>
        <taxon>Chordata</taxon>
        <taxon>Craniata</taxon>
        <taxon>Vertebrata</taxon>
        <taxon>Euteleostomi</taxon>
        <taxon>Actinopterygii</taxon>
        <taxon>Neopterygii</taxon>
        <taxon>Teleostei</taxon>
        <taxon>Ostariophysi</taxon>
        <taxon>Siluriformes</taxon>
        <taxon>Clariidae</taxon>
        <taxon>Clarias</taxon>
    </lineage>
</organism>
<sequence>SGPDCLLSLKVPRNTAWRARVTDVLMINCTVVMEPNCWENIAVTWCRIDDNHECRPLIHSNHTSTVWRSVSESERLSVLIFWSIYTQDAGLYRCEIKSPTPAVSHSISVTVTVKTPLSVEVQFSVIYISVFVVAVVLTAPLIMSRGVKKCQKDE</sequence>
<feature type="non-terminal residue" evidence="3">
    <location>
        <position position="154"/>
    </location>
</feature>
<evidence type="ECO:0000313" key="3">
    <source>
        <dbReference type="EMBL" id="KAF5888230.1"/>
    </source>
</evidence>
<keyword evidence="1" id="KW-0472">Membrane</keyword>
<proteinExistence type="predicted"/>
<feature type="non-terminal residue" evidence="3">
    <location>
        <position position="1"/>
    </location>
</feature>
<protein>
    <submittedName>
        <fullName evidence="3">B- and T-lymphocyte attenuator-like</fullName>
    </submittedName>
</protein>
<dbReference type="InterPro" id="IPR013783">
    <property type="entry name" value="Ig-like_fold"/>
</dbReference>
<evidence type="ECO:0000313" key="4">
    <source>
        <dbReference type="Proteomes" id="UP000727407"/>
    </source>
</evidence>
<keyword evidence="1" id="KW-1133">Transmembrane helix</keyword>
<accession>A0A8J4TNH7</accession>
<dbReference type="EMBL" id="QNUK01001017">
    <property type="protein sequence ID" value="KAF5888230.1"/>
    <property type="molecule type" value="Genomic_DNA"/>
</dbReference>
<evidence type="ECO:0000259" key="2">
    <source>
        <dbReference type="PROSITE" id="PS50835"/>
    </source>
</evidence>
<dbReference type="AlphaFoldDB" id="A0A8J4TNH7"/>
<dbReference type="OrthoDB" id="9947981at2759"/>
<dbReference type="InterPro" id="IPR036179">
    <property type="entry name" value="Ig-like_dom_sf"/>
</dbReference>
<dbReference type="SUPFAM" id="SSF48726">
    <property type="entry name" value="Immunoglobulin"/>
    <property type="match status" value="1"/>
</dbReference>
<evidence type="ECO:0000256" key="1">
    <source>
        <dbReference type="SAM" id="Phobius"/>
    </source>
</evidence>
<dbReference type="InterPro" id="IPR039257">
    <property type="entry name" value="BTLA"/>
</dbReference>
<dbReference type="PANTHER" id="PTHR37996:SF1">
    <property type="entry name" value="B- AND T-LYMPHOCYTE ATTENUATOR"/>
    <property type="match status" value="1"/>
</dbReference>
<comment type="caution">
    <text evidence="3">The sequence shown here is derived from an EMBL/GenBank/DDBJ whole genome shotgun (WGS) entry which is preliminary data.</text>
</comment>
<keyword evidence="4" id="KW-1185">Reference proteome</keyword>